<sequence>MRPRSSDDIVAIALALVLLMSDLQGCLYPQLISETIEEPSLHQIYALIPGIGFNGVLATTIRPTEQKRQQG</sequence>
<gene>
    <name evidence="3" type="ORF">L210DRAFT_3525260</name>
</gene>
<keyword evidence="1" id="KW-0812">Transmembrane</keyword>
<keyword evidence="1" id="KW-1133">Transmembrane helix</keyword>
<keyword evidence="4" id="KW-1185">Reference proteome</keyword>
<evidence type="ECO:0000313" key="4">
    <source>
        <dbReference type="Proteomes" id="UP001194468"/>
    </source>
</evidence>
<comment type="caution">
    <text evidence="3">The sequence shown here is derived from an EMBL/GenBank/DDBJ whole genome shotgun (WGS) entry which is preliminary data.</text>
</comment>
<name>A0AAD4C3Y1_BOLED</name>
<reference evidence="3" key="1">
    <citation type="submission" date="2019-10" db="EMBL/GenBank/DDBJ databases">
        <authorList>
            <consortium name="DOE Joint Genome Institute"/>
            <person name="Kuo A."/>
            <person name="Miyauchi S."/>
            <person name="Kiss E."/>
            <person name="Drula E."/>
            <person name="Kohler A."/>
            <person name="Sanchez-Garcia M."/>
            <person name="Andreopoulos B."/>
            <person name="Barry K.W."/>
            <person name="Bonito G."/>
            <person name="Buee M."/>
            <person name="Carver A."/>
            <person name="Chen C."/>
            <person name="Cichocki N."/>
            <person name="Clum A."/>
            <person name="Culley D."/>
            <person name="Crous P.W."/>
            <person name="Fauchery L."/>
            <person name="Girlanda M."/>
            <person name="Hayes R."/>
            <person name="Keri Z."/>
            <person name="LaButti K."/>
            <person name="Lipzen A."/>
            <person name="Lombard V."/>
            <person name="Magnuson J."/>
            <person name="Maillard F."/>
            <person name="Morin E."/>
            <person name="Murat C."/>
            <person name="Nolan M."/>
            <person name="Ohm R."/>
            <person name="Pangilinan J."/>
            <person name="Pereira M."/>
            <person name="Perotto S."/>
            <person name="Peter M."/>
            <person name="Riley R."/>
            <person name="Sitrit Y."/>
            <person name="Stielow B."/>
            <person name="Szollosi G."/>
            <person name="Zifcakova L."/>
            <person name="Stursova M."/>
            <person name="Spatafora J.W."/>
            <person name="Tedersoo L."/>
            <person name="Vaario L.-M."/>
            <person name="Yamada A."/>
            <person name="Yan M."/>
            <person name="Wang P."/>
            <person name="Xu J."/>
            <person name="Bruns T."/>
            <person name="Baldrian P."/>
            <person name="Vilgalys R."/>
            <person name="Henrissat B."/>
            <person name="Grigoriev I.V."/>
            <person name="Hibbett D."/>
            <person name="Nagy L.G."/>
            <person name="Martin F.M."/>
        </authorList>
    </citation>
    <scope>NUCLEOTIDE SEQUENCE</scope>
    <source>
        <strain evidence="3">BED1</strain>
    </source>
</reference>
<organism evidence="3 4">
    <name type="scientific">Boletus edulis BED1</name>
    <dbReference type="NCBI Taxonomy" id="1328754"/>
    <lineage>
        <taxon>Eukaryota</taxon>
        <taxon>Fungi</taxon>
        <taxon>Dikarya</taxon>
        <taxon>Basidiomycota</taxon>
        <taxon>Agaricomycotina</taxon>
        <taxon>Agaricomycetes</taxon>
        <taxon>Agaricomycetidae</taxon>
        <taxon>Boletales</taxon>
        <taxon>Boletineae</taxon>
        <taxon>Boletaceae</taxon>
        <taxon>Boletoideae</taxon>
        <taxon>Boletus</taxon>
    </lineage>
</organism>
<evidence type="ECO:0000256" key="1">
    <source>
        <dbReference type="SAM" id="Phobius"/>
    </source>
</evidence>
<proteinExistence type="predicted"/>
<feature type="chain" id="PRO_5041984835" evidence="2">
    <location>
        <begin position="26"/>
        <end position="71"/>
    </location>
</feature>
<keyword evidence="2" id="KW-0732">Signal</keyword>
<feature type="signal peptide" evidence="2">
    <location>
        <begin position="1"/>
        <end position="25"/>
    </location>
</feature>
<dbReference type="EMBL" id="WHUW01000004">
    <property type="protein sequence ID" value="KAF8447213.1"/>
    <property type="molecule type" value="Genomic_DNA"/>
</dbReference>
<dbReference type="Proteomes" id="UP001194468">
    <property type="component" value="Unassembled WGS sequence"/>
</dbReference>
<evidence type="ECO:0000313" key="3">
    <source>
        <dbReference type="EMBL" id="KAF8447213.1"/>
    </source>
</evidence>
<protein>
    <submittedName>
        <fullName evidence="3">Uncharacterized protein</fullName>
    </submittedName>
</protein>
<reference evidence="3" key="2">
    <citation type="journal article" date="2020" name="Nat. Commun.">
        <title>Large-scale genome sequencing of mycorrhizal fungi provides insights into the early evolution of symbiotic traits.</title>
        <authorList>
            <person name="Miyauchi S."/>
            <person name="Kiss E."/>
            <person name="Kuo A."/>
            <person name="Drula E."/>
            <person name="Kohler A."/>
            <person name="Sanchez-Garcia M."/>
            <person name="Morin E."/>
            <person name="Andreopoulos B."/>
            <person name="Barry K.W."/>
            <person name="Bonito G."/>
            <person name="Buee M."/>
            <person name="Carver A."/>
            <person name="Chen C."/>
            <person name="Cichocki N."/>
            <person name="Clum A."/>
            <person name="Culley D."/>
            <person name="Crous P.W."/>
            <person name="Fauchery L."/>
            <person name="Girlanda M."/>
            <person name="Hayes R.D."/>
            <person name="Keri Z."/>
            <person name="LaButti K."/>
            <person name="Lipzen A."/>
            <person name="Lombard V."/>
            <person name="Magnuson J."/>
            <person name="Maillard F."/>
            <person name="Murat C."/>
            <person name="Nolan M."/>
            <person name="Ohm R.A."/>
            <person name="Pangilinan J."/>
            <person name="Pereira M.F."/>
            <person name="Perotto S."/>
            <person name="Peter M."/>
            <person name="Pfister S."/>
            <person name="Riley R."/>
            <person name="Sitrit Y."/>
            <person name="Stielow J.B."/>
            <person name="Szollosi G."/>
            <person name="Zifcakova L."/>
            <person name="Stursova M."/>
            <person name="Spatafora J.W."/>
            <person name="Tedersoo L."/>
            <person name="Vaario L.M."/>
            <person name="Yamada A."/>
            <person name="Yan M."/>
            <person name="Wang P."/>
            <person name="Xu J."/>
            <person name="Bruns T."/>
            <person name="Baldrian P."/>
            <person name="Vilgalys R."/>
            <person name="Dunand C."/>
            <person name="Henrissat B."/>
            <person name="Grigoriev I.V."/>
            <person name="Hibbett D."/>
            <person name="Nagy L.G."/>
            <person name="Martin F.M."/>
        </authorList>
    </citation>
    <scope>NUCLEOTIDE SEQUENCE</scope>
    <source>
        <strain evidence="3">BED1</strain>
    </source>
</reference>
<keyword evidence="1" id="KW-0472">Membrane</keyword>
<dbReference type="AlphaFoldDB" id="A0AAD4C3Y1"/>
<evidence type="ECO:0000256" key="2">
    <source>
        <dbReference type="SAM" id="SignalP"/>
    </source>
</evidence>
<accession>A0AAD4C3Y1</accession>
<feature type="transmembrane region" description="Helical" evidence="1">
    <location>
        <begin position="41"/>
        <end position="61"/>
    </location>
</feature>